<dbReference type="GO" id="GO:0030313">
    <property type="term" value="C:cell envelope"/>
    <property type="evidence" value="ECO:0007669"/>
    <property type="project" value="UniProtKB-SubCell"/>
</dbReference>
<evidence type="ECO:0000256" key="4">
    <source>
        <dbReference type="RuleBase" id="RU003744"/>
    </source>
</evidence>
<gene>
    <name evidence="8" type="ORF">BLEM_2270</name>
</gene>
<dbReference type="GO" id="GO:0016020">
    <property type="term" value="C:membrane"/>
    <property type="evidence" value="ECO:0007669"/>
    <property type="project" value="InterPro"/>
</dbReference>
<dbReference type="InterPro" id="IPR001320">
    <property type="entry name" value="Iontro_rcpt_C"/>
</dbReference>
<dbReference type="InterPro" id="IPR044132">
    <property type="entry name" value="PBP2_GlnH"/>
</dbReference>
<evidence type="ECO:0000259" key="6">
    <source>
        <dbReference type="SMART" id="SM00062"/>
    </source>
</evidence>
<dbReference type="InterPro" id="IPR001638">
    <property type="entry name" value="Solute-binding_3/MltF_N"/>
</dbReference>
<dbReference type="PROSITE" id="PS01039">
    <property type="entry name" value="SBP_BACTERIAL_3"/>
    <property type="match status" value="1"/>
</dbReference>
<accession>A0A261FK73</accession>
<organism evidence="8 9">
    <name type="scientific">Bifidobacterium lemurum</name>
    <dbReference type="NCBI Taxonomy" id="1603886"/>
    <lineage>
        <taxon>Bacteria</taxon>
        <taxon>Bacillati</taxon>
        <taxon>Actinomycetota</taxon>
        <taxon>Actinomycetes</taxon>
        <taxon>Bifidobacteriales</taxon>
        <taxon>Bifidobacteriaceae</taxon>
        <taxon>Bifidobacterium</taxon>
    </lineage>
</organism>
<dbReference type="GO" id="GO:0015276">
    <property type="term" value="F:ligand-gated monoatomic ion channel activity"/>
    <property type="evidence" value="ECO:0007669"/>
    <property type="project" value="InterPro"/>
</dbReference>
<feature type="signal peptide" evidence="5">
    <location>
        <begin position="1"/>
        <end position="32"/>
    </location>
</feature>
<dbReference type="PANTHER" id="PTHR35936">
    <property type="entry name" value="MEMBRANE-BOUND LYTIC MUREIN TRANSGLYCOSYLASE F"/>
    <property type="match status" value="1"/>
</dbReference>
<reference evidence="8 9" key="1">
    <citation type="journal article" date="2017" name="BMC Genomics">
        <title>Comparative genomic and phylogenomic analyses of the Bifidobacteriaceae family.</title>
        <authorList>
            <person name="Lugli G.A."/>
            <person name="Milani C."/>
            <person name="Turroni F."/>
            <person name="Duranti S."/>
            <person name="Mancabelli L."/>
            <person name="Mangifesta M."/>
            <person name="Ferrario C."/>
            <person name="Modesto M."/>
            <person name="Mattarelli P."/>
            <person name="Jiri K."/>
            <person name="van Sinderen D."/>
            <person name="Ventura M."/>
        </authorList>
    </citation>
    <scope>NUCLEOTIDE SEQUENCE [LARGE SCALE GENOMIC DNA]</scope>
    <source>
        <strain evidence="8 9">DSM 28807</strain>
    </source>
</reference>
<evidence type="ECO:0000256" key="2">
    <source>
        <dbReference type="ARBA" id="ARBA00010333"/>
    </source>
</evidence>
<dbReference type="Proteomes" id="UP000216352">
    <property type="component" value="Unassembled WGS sequence"/>
</dbReference>
<dbReference type="AlphaFoldDB" id="A0A261FK73"/>
<dbReference type="SMART" id="SM00062">
    <property type="entry name" value="PBPb"/>
    <property type="match status" value="1"/>
</dbReference>
<protein>
    <submittedName>
        <fullName evidence="8">Amino acid ABC transporter substrate-binding protein</fullName>
    </submittedName>
</protein>
<name>A0A261FK73_9BIFI</name>
<sequence>MNKLAKKMLAGASAAALVVPLLAGCGSSSTDASDSDTTLIVATDTSFVPFEFKEGDSYTGFDIDLWDAIADDLGIEYELQPMDFNGILPALQTGQVDAALAGITITDERKQAIDFSDGYYDSGFSVMVAADSDITGFDDLAGKTVAMKTGTSAAQWAEENLTDTTIKLFPNIDNAYLELQAGGVDAAIHDTPNVMYYITQNGDGKVKKVGDQVEAQQYGIAFPKGSSLTAEVNQALDDLKNDGTYNTLYKKWFGEEPSTK</sequence>
<comment type="similarity">
    <text evidence="2 4">Belongs to the bacterial solute-binding protein 3 family.</text>
</comment>
<comment type="caution">
    <text evidence="8">The sequence shown here is derived from an EMBL/GenBank/DDBJ whole genome shotgun (WGS) entry which is preliminary data.</text>
</comment>
<feature type="domain" description="Solute-binding protein family 3/N-terminal" evidence="6">
    <location>
        <begin position="38"/>
        <end position="256"/>
    </location>
</feature>
<dbReference type="InterPro" id="IPR018313">
    <property type="entry name" value="SBP_3_CS"/>
</dbReference>
<evidence type="ECO:0000256" key="1">
    <source>
        <dbReference type="ARBA" id="ARBA00004196"/>
    </source>
</evidence>
<dbReference type="Gene3D" id="3.40.190.10">
    <property type="entry name" value="Periplasmic binding protein-like II"/>
    <property type="match status" value="2"/>
</dbReference>
<evidence type="ECO:0000256" key="3">
    <source>
        <dbReference type="ARBA" id="ARBA00022729"/>
    </source>
</evidence>
<dbReference type="NCBIfam" id="NF007029">
    <property type="entry name" value="PRK09495.1"/>
    <property type="match status" value="1"/>
</dbReference>
<keyword evidence="3 5" id="KW-0732">Signal</keyword>
<evidence type="ECO:0000256" key="5">
    <source>
        <dbReference type="SAM" id="SignalP"/>
    </source>
</evidence>
<feature type="chain" id="PRO_5043153337" evidence="5">
    <location>
        <begin position="33"/>
        <end position="260"/>
    </location>
</feature>
<feature type="domain" description="Ionotropic glutamate receptor C-terminal" evidence="7">
    <location>
        <begin position="38"/>
        <end position="255"/>
    </location>
</feature>
<dbReference type="CDD" id="cd00994">
    <property type="entry name" value="PBP2_GlnH"/>
    <property type="match status" value="1"/>
</dbReference>
<dbReference type="PANTHER" id="PTHR35936:SF38">
    <property type="entry name" value="GLUTAMINE-BINDING PERIPLASMIC PROTEIN"/>
    <property type="match status" value="1"/>
</dbReference>
<dbReference type="PROSITE" id="PS51257">
    <property type="entry name" value="PROKAR_LIPOPROTEIN"/>
    <property type="match status" value="1"/>
</dbReference>
<comment type="subcellular location">
    <subcellularLocation>
        <location evidence="1">Cell envelope</location>
    </subcellularLocation>
</comment>
<dbReference type="SMART" id="SM00079">
    <property type="entry name" value="PBPe"/>
    <property type="match status" value="1"/>
</dbReference>
<dbReference type="Pfam" id="PF00497">
    <property type="entry name" value="SBP_bac_3"/>
    <property type="match status" value="1"/>
</dbReference>
<dbReference type="OrthoDB" id="9814902at2"/>
<evidence type="ECO:0000313" key="9">
    <source>
        <dbReference type="Proteomes" id="UP000216352"/>
    </source>
</evidence>
<evidence type="ECO:0000259" key="7">
    <source>
        <dbReference type="SMART" id="SM00079"/>
    </source>
</evidence>
<dbReference type="RefSeq" id="WP_072727019.1">
    <property type="nucleotide sequence ID" value="NZ_BDIS01000030.1"/>
</dbReference>
<dbReference type="EMBL" id="MWWX01000021">
    <property type="protein sequence ID" value="OZG59562.1"/>
    <property type="molecule type" value="Genomic_DNA"/>
</dbReference>
<dbReference type="STRING" id="1603886.GCA_001895165_02179"/>
<proteinExistence type="inferred from homology"/>
<dbReference type="SUPFAM" id="SSF53850">
    <property type="entry name" value="Periplasmic binding protein-like II"/>
    <property type="match status" value="1"/>
</dbReference>
<keyword evidence="9" id="KW-1185">Reference proteome</keyword>
<evidence type="ECO:0000313" key="8">
    <source>
        <dbReference type="EMBL" id="OZG59562.1"/>
    </source>
</evidence>